<organism evidence="2 3">
    <name type="scientific">Clostridium intestinale DSM 6191</name>
    <dbReference type="NCBI Taxonomy" id="1121320"/>
    <lineage>
        <taxon>Bacteria</taxon>
        <taxon>Bacillati</taxon>
        <taxon>Bacillota</taxon>
        <taxon>Clostridia</taxon>
        <taxon>Eubacteriales</taxon>
        <taxon>Clostridiaceae</taxon>
        <taxon>Clostridium</taxon>
    </lineage>
</organism>
<protein>
    <submittedName>
        <fullName evidence="2">DNA-binding transcriptional regulator of sugar metabolism, DeoR/GlpR family</fullName>
    </submittedName>
</protein>
<evidence type="ECO:0000313" key="2">
    <source>
        <dbReference type="EMBL" id="SHH79409.1"/>
    </source>
</evidence>
<name>A0A1M5VVS4_9CLOT</name>
<dbReference type="Gene3D" id="3.40.50.1360">
    <property type="match status" value="1"/>
</dbReference>
<dbReference type="AlphaFoldDB" id="A0A1M5VVS4"/>
<dbReference type="EMBL" id="FQXU01000004">
    <property type="protein sequence ID" value="SHH79409.1"/>
    <property type="molecule type" value="Genomic_DNA"/>
</dbReference>
<accession>A0A1M5VVS4</accession>
<evidence type="ECO:0000259" key="1">
    <source>
        <dbReference type="Pfam" id="PF00455"/>
    </source>
</evidence>
<sequence length="210" mass="24208">MNDKNEIINLYKTTKEVVNLSHEERLQLNISEKKSIAEKALIFVHNNKKYFLDSSTSVQLLANLIEKSVDVYTNSLDNIEILSKKENVVIHTTGEYLNKNNRFFYNKGDISYFSDDTEFDVAFLGASAVHEDGVYYVDEEDVVIKKEVVSKSKRVILLAEHQKYQRKAIYKGLDLKDIHIIILDDISSSHFADIMNSENIKIKPETLLIM</sequence>
<dbReference type="SMART" id="SM01134">
    <property type="entry name" value="DeoRC"/>
    <property type="match status" value="1"/>
</dbReference>
<dbReference type="GO" id="GO:0003677">
    <property type="term" value="F:DNA binding"/>
    <property type="evidence" value="ECO:0007669"/>
    <property type="project" value="UniProtKB-KW"/>
</dbReference>
<dbReference type="RefSeq" id="WP_073017002.1">
    <property type="nucleotide sequence ID" value="NZ_FQXU01000004.1"/>
</dbReference>
<dbReference type="Pfam" id="PF00455">
    <property type="entry name" value="DeoRC"/>
    <property type="match status" value="1"/>
</dbReference>
<dbReference type="SUPFAM" id="SSF100950">
    <property type="entry name" value="NagB/RpiA/CoA transferase-like"/>
    <property type="match status" value="1"/>
</dbReference>
<dbReference type="PANTHER" id="PTHR30363:SF51">
    <property type="entry name" value="HTH-TYPE TRANSCRIPTIONAL REPRESSOR GLCR"/>
    <property type="match status" value="1"/>
</dbReference>
<feature type="domain" description="DeoR-like transcriptional repressor C-terminal sensor" evidence="1">
    <location>
        <begin position="29"/>
        <end position="184"/>
    </location>
</feature>
<dbReference type="PANTHER" id="PTHR30363">
    <property type="entry name" value="HTH-TYPE TRANSCRIPTIONAL REGULATOR SRLR-RELATED"/>
    <property type="match status" value="1"/>
</dbReference>
<proteinExistence type="predicted"/>
<dbReference type="InterPro" id="IPR050313">
    <property type="entry name" value="Carb_Metab_HTH_regulators"/>
</dbReference>
<dbReference type="InterPro" id="IPR037171">
    <property type="entry name" value="NagB/RpiA_transferase-like"/>
</dbReference>
<keyword evidence="2" id="KW-0238">DNA-binding</keyword>
<dbReference type="Proteomes" id="UP000184241">
    <property type="component" value="Unassembled WGS sequence"/>
</dbReference>
<evidence type="ECO:0000313" key="3">
    <source>
        <dbReference type="Proteomes" id="UP000184241"/>
    </source>
</evidence>
<gene>
    <name evidence="2" type="ORF">SAMN02745941_00816</name>
</gene>
<dbReference type="InterPro" id="IPR014036">
    <property type="entry name" value="DeoR-like_C"/>
</dbReference>
<reference evidence="2 3" key="1">
    <citation type="submission" date="2016-11" db="EMBL/GenBank/DDBJ databases">
        <authorList>
            <person name="Jaros S."/>
            <person name="Januszkiewicz K."/>
            <person name="Wedrychowicz H."/>
        </authorList>
    </citation>
    <scope>NUCLEOTIDE SEQUENCE [LARGE SCALE GENOMIC DNA]</scope>
    <source>
        <strain evidence="2 3">DSM 6191</strain>
    </source>
</reference>